<keyword evidence="3" id="KW-0723">Serine/threonine-protein kinase</keyword>
<dbReference type="Proteomes" id="UP000215181">
    <property type="component" value="Unassembled WGS sequence"/>
</dbReference>
<dbReference type="PANTHER" id="PTHR35812:SF1">
    <property type="entry name" value="LIPOPROTEIN"/>
    <property type="match status" value="1"/>
</dbReference>
<dbReference type="EMBL" id="NOIH01000002">
    <property type="protein sequence ID" value="OYD55787.1"/>
    <property type="molecule type" value="Genomic_DNA"/>
</dbReference>
<reference evidence="3 4" key="1">
    <citation type="submission" date="2017-07" db="EMBL/GenBank/DDBJ databases">
        <title>Thauera sp. KNDSS-Mac4 genome sequence and assembly.</title>
        <authorList>
            <person name="Mayilraj S."/>
        </authorList>
    </citation>
    <scope>NUCLEOTIDE SEQUENCE [LARGE SCALE GENOMIC DNA]</scope>
    <source>
        <strain evidence="3 4">KNDSS-Mac4</strain>
    </source>
</reference>
<evidence type="ECO:0000313" key="3">
    <source>
        <dbReference type="EMBL" id="OYD55787.1"/>
    </source>
</evidence>
<gene>
    <name evidence="3" type="ORF">CGK74_01180</name>
</gene>
<dbReference type="Pfam" id="PF07603">
    <property type="entry name" value="Lcl_C"/>
    <property type="match status" value="1"/>
</dbReference>
<comment type="caution">
    <text evidence="3">The sequence shown here is derived from an EMBL/GenBank/DDBJ whole genome shotgun (WGS) entry which is preliminary data.</text>
</comment>
<sequence>MPLFQNSRLSVLTAALAAGLLAACSSDAPSTAPGFVSPEMLAAAEATHQQALRGVDEREQTFTARFELREDGTAVDGTTGLTWMRCTVGQAWQGGVCAGESTLMSWDKAQKAGEEMVFAGHADWRLPTRDELAGLIYCSSGMRRAPDPDGVPGSCEGGFRAPTLLVTVFPNAPAHKYWSATPDERYRFAAWGVSFYNGATGIGTHTDYVNVRLVRGTATPAPRQ</sequence>
<dbReference type="AlphaFoldDB" id="A0A235F4F4"/>
<dbReference type="GO" id="GO:0004674">
    <property type="term" value="F:protein serine/threonine kinase activity"/>
    <property type="evidence" value="ECO:0007669"/>
    <property type="project" value="UniProtKB-KW"/>
</dbReference>
<organism evidence="3 4">
    <name type="scientific">Thauera propionica</name>
    <dbReference type="NCBI Taxonomy" id="2019431"/>
    <lineage>
        <taxon>Bacteria</taxon>
        <taxon>Pseudomonadati</taxon>
        <taxon>Pseudomonadota</taxon>
        <taxon>Betaproteobacteria</taxon>
        <taxon>Rhodocyclales</taxon>
        <taxon>Zoogloeaceae</taxon>
        <taxon>Thauera</taxon>
    </lineage>
</organism>
<evidence type="ECO:0000259" key="2">
    <source>
        <dbReference type="Pfam" id="PF07603"/>
    </source>
</evidence>
<proteinExistence type="predicted"/>
<keyword evidence="3" id="KW-0418">Kinase</keyword>
<name>A0A235F4F4_9RHOO</name>
<feature type="chain" id="PRO_5013371276" evidence="1">
    <location>
        <begin position="29"/>
        <end position="224"/>
    </location>
</feature>
<protein>
    <submittedName>
        <fullName evidence="3">Serine/threonine protein kinase</fullName>
    </submittedName>
</protein>
<accession>A0A235F4F4</accession>
<dbReference type="PANTHER" id="PTHR35812">
    <property type="entry name" value="LIPOPROTEIN"/>
    <property type="match status" value="1"/>
</dbReference>
<keyword evidence="1" id="KW-0732">Signal</keyword>
<evidence type="ECO:0000256" key="1">
    <source>
        <dbReference type="SAM" id="SignalP"/>
    </source>
</evidence>
<feature type="signal peptide" evidence="1">
    <location>
        <begin position="1"/>
        <end position="28"/>
    </location>
</feature>
<dbReference type="RefSeq" id="WP_094266682.1">
    <property type="nucleotide sequence ID" value="NZ_NOIH01000002.1"/>
</dbReference>
<evidence type="ECO:0000313" key="4">
    <source>
        <dbReference type="Proteomes" id="UP000215181"/>
    </source>
</evidence>
<keyword evidence="4" id="KW-1185">Reference proteome</keyword>
<dbReference type="OrthoDB" id="8555302at2"/>
<feature type="domain" description="Lcl C-terminal" evidence="2">
    <location>
        <begin position="72"/>
        <end position="215"/>
    </location>
</feature>
<dbReference type="InterPro" id="IPR011460">
    <property type="entry name" value="Lcl_C"/>
</dbReference>
<keyword evidence="3" id="KW-0808">Transferase</keyword>